<dbReference type="STRING" id="407821.A0A087UEF6"/>
<keyword evidence="4" id="KW-1185">Reference proteome</keyword>
<dbReference type="AlphaFoldDB" id="A0A087UEF6"/>
<feature type="signal peptide" evidence="1">
    <location>
        <begin position="1"/>
        <end position="20"/>
    </location>
</feature>
<evidence type="ECO:0000259" key="2">
    <source>
        <dbReference type="PROSITE" id="PS51207"/>
    </source>
</evidence>
<dbReference type="InterPro" id="IPR003114">
    <property type="entry name" value="Phox_assoc"/>
</dbReference>
<evidence type="ECO:0000313" key="4">
    <source>
        <dbReference type="Proteomes" id="UP000054359"/>
    </source>
</evidence>
<evidence type="ECO:0000256" key="1">
    <source>
        <dbReference type="SAM" id="SignalP"/>
    </source>
</evidence>
<gene>
    <name evidence="3" type="ORF">X975_08738</name>
</gene>
<evidence type="ECO:0000313" key="3">
    <source>
        <dbReference type="EMBL" id="KFM75745.1"/>
    </source>
</evidence>
<dbReference type="PANTHER" id="PTHR22775:SF3">
    <property type="entry name" value="SORTING NEXIN-13"/>
    <property type="match status" value="1"/>
</dbReference>
<dbReference type="OMA" id="ETAMEDN"/>
<name>A0A087UEF6_STEMI</name>
<dbReference type="SMART" id="SM00313">
    <property type="entry name" value="PXA"/>
    <property type="match status" value="1"/>
</dbReference>
<dbReference type="GO" id="GO:0035091">
    <property type="term" value="F:phosphatidylinositol binding"/>
    <property type="evidence" value="ECO:0007669"/>
    <property type="project" value="TreeGrafter"/>
</dbReference>
<organism evidence="3 4">
    <name type="scientific">Stegodyphus mimosarum</name>
    <name type="common">African social velvet spider</name>
    <dbReference type="NCBI Taxonomy" id="407821"/>
    <lineage>
        <taxon>Eukaryota</taxon>
        <taxon>Metazoa</taxon>
        <taxon>Ecdysozoa</taxon>
        <taxon>Arthropoda</taxon>
        <taxon>Chelicerata</taxon>
        <taxon>Arachnida</taxon>
        <taxon>Araneae</taxon>
        <taxon>Araneomorphae</taxon>
        <taxon>Entelegynae</taxon>
        <taxon>Eresoidea</taxon>
        <taxon>Eresidae</taxon>
        <taxon>Stegodyphus</taxon>
    </lineage>
</organism>
<feature type="non-terminal residue" evidence="3">
    <location>
        <position position="202"/>
    </location>
</feature>
<dbReference type="EMBL" id="KK119455">
    <property type="protein sequence ID" value="KFM75745.1"/>
    <property type="molecule type" value="Genomic_DNA"/>
</dbReference>
<sequence length="202" mass="23899">MLFCIIICIVSIFLIAHIHSRTTYAPRYRMYQRVAYPSALLKVKYENDSQKQGKQDQRLTGSSMIDDPLQEVLHYAFRDYISTWYRQISSDEDFLLYLKDLVRKVIVAFSSRFKEVEWVHYLTTKLVDDFASHLRLFRQAQSKLKDSQKRDPTAGINMLSLFFNFETAMEDNLSRSLVCTSRKYALEYLQELCEVIMYIVLP</sequence>
<dbReference type="Pfam" id="PF02194">
    <property type="entry name" value="PXA"/>
    <property type="match status" value="1"/>
</dbReference>
<feature type="chain" id="PRO_5001830502" evidence="1">
    <location>
        <begin position="21"/>
        <end position="202"/>
    </location>
</feature>
<accession>A0A087UEF6</accession>
<dbReference type="Proteomes" id="UP000054359">
    <property type="component" value="Unassembled WGS sequence"/>
</dbReference>
<protein>
    <submittedName>
        <fullName evidence="3">Sorting nexin-13</fullName>
    </submittedName>
</protein>
<dbReference type="OrthoDB" id="6415467at2759"/>
<dbReference type="PANTHER" id="PTHR22775">
    <property type="entry name" value="SORTING NEXIN"/>
    <property type="match status" value="1"/>
</dbReference>
<dbReference type="PROSITE" id="PS51207">
    <property type="entry name" value="PXA"/>
    <property type="match status" value="1"/>
</dbReference>
<reference evidence="3 4" key="1">
    <citation type="submission" date="2013-11" db="EMBL/GenBank/DDBJ databases">
        <title>Genome sequencing of Stegodyphus mimosarum.</title>
        <authorList>
            <person name="Bechsgaard J."/>
        </authorList>
    </citation>
    <scope>NUCLEOTIDE SEQUENCE [LARGE SCALE GENOMIC DNA]</scope>
</reference>
<proteinExistence type="predicted"/>
<keyword evidence="1" id="KW-0732">Signal</keyword>
<dbReference type="GO" id="GO:0005769">
    <property type="term" value="C:early endosome"/>
    <property type="evidence" value="ECO:0007669"/>
    <property type="project" value="TreeGrafter"/>
</dbReference>
<feature type="domain" description="PXA" evidence="2">
    <location>
        <begin position="62"/>
        <end position="202"/>
    </location>
</feature>